<dbReference type="Proteomes" id="UP001341840">
    <property type="component" value="Unassembled WGS sequence"/>
</dbReference>
<dbReference type="InterPro" id="IPR044861">
    <property type="entry name" value="IPNS-like_FE2OG_OXY"/>
</dbReference>
<proteinExistence type="inferred from homology"/>
<reference evidence="7 8" key="1">
    <citation type="journal article" date="2023" name="Plants (Basel)">
        <title>Bridging the Gap: Combining Genomics and Transcriptomics Approaches to Understand Stylosanthes scabra, an Orphan Legume from the Brazilian Caatinga.</title>
        <authorList>
            <person name="Ferreira-Neto J.R.C."/>
            <person name="da Silva M.D."/>
            <person name="Binneck E."/>
            <person name="de Melo N.F."/>
            <person name="da Silva R.H."/>
            <person name="de Melo A.L.T.M."/>
            <person name="Pandolfi V."/>
            <person name="Bustamante F.O."/>
            <person name="Brasileiro-Vidal A.C."/>
            <person name="Benko-Iseppon A.M."/>
        </authorList>
    </citation>
    <scope>NUCLEOTIDE SEQUENCE [LARGE SCALE GENOMIC DNA]</scope>
    <source>
        <tissue evidence="7">Leaves</tissue>
    </source>
</reference>
<evidence type="ECO:0000256" key="4">
    <source>
        <dbReference type="ARBA" id="ARBA00023004"/>
    </source>
</evidence>
<sequence length="380" mass="43128">MVATDLEETQTDHEHVGYDRYKELKLLDDTKAGVKGLVDAGLSKLPKIFVRDSHELNISSSSSSSCAANFSIPVIDLGSLHKEGNSRHEIIQKVKEACEKWGFFQVVNHDIPESVLDEMLDGVRRFHEQDVEVKREFYSRDTTKRVFYNTNLNLYTAKEVNWKDTLYCVLAPGSLDPHQLPSICRDITIEYSDHVKKLSLILLELLSEALRLEISYLKDIDCAEGLFMLGHYYPPCPEPELTLGTSSHTDIGFVSILLQDQVGGLQVFHENQWIDVTPIPGAFIINLGDMMRVITNDKFVSVKHRVLAQKVGPRVSVSCSLRQHIKDESPRMYGPIKELLTEENPAIYKEIKMTDLVKLVYTCTTKFDDVSISGLKHFKL</sequence>
<dbReference type="Pfam" id="PF03171">
    <property type="entry name" value="2OG-FeII_Oxy"/>
    <property type="match status" value="1"/>
</dbReference>
<dbReference type="SUPFAM" id="SSF51197">
    <property type="entry name" value="Clavaminate synthase-like"/>
    <property type="match status" value="1"/>
</dbReference>
<dbReference type="InterPro" id="IPR005123">
    <property type="entry name" value="Oxoglu/Fe-dep_dioxygenase_dom"/>
</dbReference>
<evidence type="ECO:0000256" key="2">
    <source>
        <dbReference type="ARBA" id="ARBA00022723"/>
    </source>
</evidence>
<gene>
    <name evidence="7" type="ORF">PIB30_014462</name>
</gene>
<organism evidence="7 8">
    <name type="scientific">Stylosanthes scabra</name>
    <dbReference type="NCBI Taxonomy" id="79078"/>
    <lineage>
        <taxon>Eukaryota</taxon>
        <taxon>Viridiplantae</taxon>
        <taxon>Streptophyta</taxon>
        <taxon>Embryophyta</taxon>
        <taxon>Tracheophyta</taxon>
        <taxon>Spermatophyta</taxon>
        <taxon>Magnoliopsida</taxon>
        <taxon>eudicotyledons</taxon>
        <taxon>Gunneridae</taxon>
        <taxon>Pentapetalae</taxon>
        <taxon>rosids</taxon>
        <taxon>fabids</taxon>
        <taxon>Fabales</taxon>
        <taxon>Fabaceae</taxon>
        <taxon>Papilionoideae</taxon>
        <taxon>50 kb inversion clade</taxon>
        <taxon>dalbergioids sensu lato</taxon>
        <taxon>Dalbergieae</taxon>
        <taxon>Pterocarpus clade</taxon>
        <taxon>Stylosanthes</taxon>
    </lineage>
</organism>
<evidence type="ECO:0000256" key="3">
    <source>
        <dbReference type="ARBA" id="ARBA00023002"/>
    </source>
</evidence>
<dbReference type="Gene3D" id="2.60.120.330">
    <property type="entry name" value="B-lactam Antibiotic, Isopenicillin N Synthase, Chain"/>
    <property type="match status" value="1"/>
</dbReference>
<keyword evidence="8" id="KW-1185">Reference proteome</keyword>
<dbReference type="Pfam" id="PF14226">
    <property type="entry name" value="DIOX_N"/>
    <property type="match status" value="1"/>
</dbReference>
<keyword evidence="3 5" id="KW-0560">Oxidoreductase</keyword>
<keyword evidence="2 5" id="KW-0479">Metal-binding</keyword>
<dbReference type="PANTHER" id="PTHR10209:SF884">
    <property type="entry name" value="1-AMINOCYCLOPROPANE-1-CARBOXYLATE OXIDASE HOMOLOG 1-LIKE"/>
    <property type="match status" value="1"/>
</dbReference>
<dbReference type="InterPro" id="IPR026992">
    <property type="entry name" value="DIOX_N"/>
</dbReference>
<feature type="domain" description="Fe2OG dioxygenase" evidence="6">
    <location>
        <begin position="222"/>
        <end position="325"/>
    </location>
</feature>
<name>A0ABU6W8K3_9FABA</name>
<dbReference type="PROSITE" id="PS51471">
    <property type="entry name" value="FE2OG_OXY"/>
    <property type="match status" value="1"/>
</dbReference>
<evidence type="ECO:0000313" key="7">
    <source>
        <dbReference type="EMBL" id="MED6180905.1"/>
    </source>
</evidence>
<evidence type="ECO:0000256" key="1">
    <source>
        <dbReference type="ARBA" id="ARBA00008056"/>
    </source>
</evidence>
<protein>
    <recommendedName>
        <fullName evidence="6">Fe2OG dioxygenase domain-containing protein</fullName>
    </recommendedName>
</protein>
<comment type="similarity">
    <text evidence="1 5">Belongs to the iron/ascorbate-dependent oxidoreductase family.</text>
</comment>
<dbReference type="EMBL" id="JASCZI010181281">
    <property type="protein sequence ID" value="MED6180905.1"/>
    <property type="molecule type" value="Genomic_DNA"/>
</dbReference>
<evidence type="ECO:0000256" key="5">
    <source>
        <dbReference type="RuleBase" id="RU003682"/>
    </source>
</evidence>
<evidence type="ECO:0000259" key="6">
    <source>
        <dbReference type="PROSITE" id="PS51471"/>
    </source>
</evidence>
<keyword evidence="4 5" id="KW-0408">Iron</keyword>
<comment type="caution">
    <text evidence="7">The sequence shown here is derived from an EMBL/GenBank/DDBJ whole genome shotgun (WGS) entry which is preliminary data.</text>
</comment>
<dbReference type="InterPro" id="IPR027443">
    <property type="entry name" value="IPNS-like_sf"/>
</dbReference>
<evidence type="ECO:0000313" key="8">
    <source>
        <dbReference type="Proteomes" id="UP001341840"/>
    </source>
</evidence>
<accession>A0ABU6W8K3</accession>
<dbReference type="PANTHER" id="PTHR10209">
    <property type="entry name" value="OXIDOREDUCTASE, 2OG-FE II OXYGENASE FAMILY PROTEIN"/>
    <property type="match status" value="1"/>
</dbReference>